<evidence type="ECO:0000256" key="4">
    <source>
        <dbReference type="ARBA" id="ARBA00022679"/>
    </source>
</evidence>
<dbReference type="InterPro" id="IPR011712">
    <property type="entry name" value="Sig_transdc_His_kin_sub3_dim/P"/>
</dbReference>
<dbReference type="Gene3D" id="3.30.565.10">
    <property type="entry name" value="Histidine kinase-like ATPase, C-terminal domain"/>
    <property type="match status" value="1"/>
</dbReference>
<accession>A0A934PT38</accession>
<dbReference type="Gene3D" id="1.25.40.10">
    <property type="entry name" value="Tetratricopeptide repeat domain"/>
    <property type="match status" value="2"/>
</dbReference>
<dbReference type="InterPro" id="IPR036890">
    <property type="entry name" value="HATPase_C_sf"/>
</dbReference>
<dbReference type="CDD" id="cd16917">
    <property type="entry name" value="HATPase_UhpB-NarQ-NarX-like"/>
    <property type="match status" value="1"/>
</dbReference>
<dbReference type="GO" id="GO:0016020">
    <property type="term" value="C:membrane"/>
    <property type="evidence" value="ECO:0007669"/>
    <property type="project" value="InterPro"/>
</dbReference>
<reference evidence="11" key="1">
    <citation type="submission" date="2020-12" db="EMBL/GenBank/DDBJ databases">
        <title>Bacterial novel species Mucilaginibacter sp. SD-g isolated from soil.</title>
        <authorList>
            <person name="Jung H.-Y."/>
        </authorList>
    </citation>
    <scope>NUCLEOTIDE SEQUENCE</scope>
    <source>
        <strain evidence="11">SD-g</strain>
    </source>
</reference>
<dbReference type="InterPro" id="IPR050482">
    <property type="entry name" value="Sensor_HK_TwoCompSys"/>
</dbReference>
<evidence type="ECO:0000256" key="9">
    <source>
        <dbReference type="SAM" id="Phobius"/>
    </source>
</evidence>
<keyword evidence="9" id="KW-1133">Transmembrane helix</keyword>
<dbReference type="GO" id="GO:0005524">
    <property type="term" value="F:ATP binding"/>
    <property type="evidence" value="ECO:0007669"/>
    <property type="project" value="UniProtKB-KW"/>
</dbReference>
<dbReference type="InterPro" id="IPR003594">
    <property type="entry name" value="HATPase_dom"/>
</dbReference>
<keyword evidence="7" id="KW-0067">ATP-binding</keyword>
<dbReference type="SUPFAM" id="SSF55874">
    <property type="entry name" value="ATPase domain of HSP90 chaperone/DNA topoisomerase II/histidine kinase"/>
    <property type="match status" value="1"/>
</dbReference>
<feature type="transmembrane region" description="Helical" evidence="9">
    <location>
        <begin position="397"/>
        <end position="417"/>
    </location>
</feature>
<dbReference type="SMART" id="SM00387">
    <property type="entry name" value="HATPase_c"/>
    <property type="match status" value="1"/>
</dbReference>
<name>A0A934PT38_9SPHI</name>
<evidence type="ECO:0000256" key="8">
    <source>
        <dbReference type="ARBA" id="ARBA00023012"/>
    </source>
</evidence>
<keyword evidence="5" id="KW-0547">Nucleotide-binding</keyword>
<evidence type="ECO:0000256" key="7">
    <source>
        <dbReference type="ARBA" id="ARBA00022840"/>
    </source>
</evidence>
<proteinExistence type="predicted"/>
<dbReference type="Proteomes" id="UP000613193">
    <property type="component" value="Unassembled WGS sequence"/>
</dbReference>
<evidence type="ECO:0000313" key="12">
    <source>
        <dbReference type="Proteomes" id="UP000613193"/>
    </source>
</evidence>
<comment type="catalytic activity">
    <reaction evidence="1">
        <text>ATP + protein L-histidine = ADP + protein N-phospho-L-histidine.</text>
        <dbReference type="EC" id="2.7.13.3"/>
    </reaction>
</comment>
<evidence type="ECO:0000259" key="10">
    <source>
        <dbReference type="PROSITE" id="PS50109"/>
    </source>
</evidence>
<keyword evidence="4" id="KW-0808">Transferase</keyword>
<protein>
    <recommendedName>
        <fullName evidence="2">histidine kinase</fullName>
        <ecNumber evidence="2">2.7.13.3</ecNumber>
    </recommendedName>
</protein>
<dbReference type="AlphaFoldDB" id="A0A934PT38"/>
<gene>
    <name evidence="11" type="ORF">I5M19_05175</name>
</gene>
<sequence length="639" mass="72551">MLSANLIRLYRAILLQAIFIPFFASAQHGGKSGSDRILLTPILKKANEYLKQPTLIDSLANYAFRKAKAQNNTDNAGRAAGLLFVAKLSLDANQALPWYDTSMSYLRISKNQLWMGYNNFNMGIQLGKKYKFEKGISYLLQAVKNFEQVKDTAMVGYAYVVISNTLHDFGNYESGKKYAQVAINVLQSTSKATAELKWRAMNVLAINYDDNEEYRKALYVHFKNVKNVKGKPFLLGINYNNIGNTYQKMGYFIRANKYLLLALQQLRKAPSPYAFAGTLGNLANVNLELGNIKKARFYADSALYYAKKSGSPEKLIDTYENLYKLDVKTHDFKQAFSYLKQRAELKDSLFSASKAEILYDLQLQFETEKKEKENQQLKFQSNLRAVARDRAESDKRFIIYAAIITLIALCLIFGLVYRNTIVKNRFAEEQKLNKALLNGEQNERIRIARDLHDSIGQLMSVVKMNVSNLMHDYPKDNHIDNTLILIDKTITEVRHISHNLIPEELNFGLFAALEDMFEKINSGVGIKVLFDVADATHEHQFKKSTQLSIYRIVQEIVGNIVKHAKATQINIEAISKNSHLIIAIKDNGVGFDTDQIKNSNGIGWKNITARVNLLDGILNIRSERLSGTQIEIIIPDDNV</sequence>
<dbReference type="Gene3D" id="1.20.5.1930">
    <property type="match status" value="1"/>
</dbReference>
<evidence type="ECO:0000256" key="5">
    <source>
        <dbReference type="ARBA" id="ARBA00022741"/>
    </source>
</evidence>
<evidence type="ECO:0000313" key="11">
    <source>
        <dbReference type="EMBL" id="MBK0378686.1"/>
    </source>
</evidence>
<dbReference type="PANTHER" id="PTHR24421">
    <property type="entry name" value="NITRATE/NITRITE SENSOR PROTEIN NARX-RELATED"/>
    <property type="match status" value="1"/>
</dbReference>
<keyword evidence="9" id="KW-0812">Transmembrane</keyword>
<dbReference type="PROSITE" id="PS50109">
    <property type="entry name" value="HIS_KIN"/>
    <property type="match status" value="1"/>
</dbReference>
<dbReference type="EMBL" id="JAEHFW010000001">
    <property type="protein sequence ID" value="MBK0378686.1"/>
    <property type="molecule type" value="Genomic_DNA"/>
</dbReference>
<keyword evidence="8" id="KW-0902">Two-component regulatory system</keyword>
<organism evidence="11 12">
    <name type="scientific">Mucilaginibacter segetis</name>
    <dbReference type="NCBI Taxonomy" id="2793071"/>
    <lineage>
        <taxon>Bacteria</taxon>
        <taxon>Pseudomonadati</taxon>
        <taxon>Bacteroidota</taxon>
        <taxon>Sphingobacteriia</taxon>
        <taxon>Sphingobacteriales</taxon>
        <taxon>Sphingobacteriaceae</taxon>
        <taxon>Mucilaginibacter</taxon>
    </lineage>
</organism>
<dbReference type="Pfam" id="PF02518">
    <property type="entry name" value="HATPase_c"/>
    <property type="match status" value="1"/>
</dbReference>
<dbReference type="GO" id="GO:0046983">
    <property type="term" value="F:protein dimerization activity"/>
    <property type="evidence" value="ECO:0007669"/>
    <property type="project" value="InterPro"/>
</dbReference>
<keyword evidence="12" id="KW-1185">Reference proteome</keyword>
<dbReference type="InterPro" id="IPR005467">
    <property type="entry name" value="His_kinase_dom"/>
</dbReference>
<evidence type="ECO:0000256" key="1">
    <source>
        <dbReference type="ARBA" id="ARBA00000085"/>
    </source>
</evidence>
<keyword evidence="9" id="KW-0472">Membrane</keyword>
<comment type="caution">
    <text evidence="11">The sequence shown here is derived from an EMBL/GenBank/DDBJ whole genome shotgun (WGS) entry which is preliminary data.</text>
</comment>
<dbReference type="Pfam" id="PF07730">
    <property type="entry name" value="HisKA_3"/>
    <property type="match status" value="1"/>
</dbReference>
<dbReference type="InterPro" id="IPR011990">
    <property type="entry name" value="TPR-like_helical_dom_sf"/>
</dbReference>
<keyword evidence="3" id="KW-0597">Phosphoprotein</keyword>
<evidence type="ECO:0000256" key="3">
    <source>
        <dbReference type="ARBA" id="ARBA00022553"/>
    </source>
</evidence>
<dbReference type="GO" id="GO:0000155">
    <property type="term" value="F:phosphorelay sensor kinase activity"/>
    <property type="evidence" value="ECO:0007669"/>
    <property type="project" value="InterPro"/>
</dbReference>
<dbReference type="EC" id="2.7.13.3" evidence="2"/>
<dbReference type="RefSeq" id="WP_200064888.1">
    <property type="nucleotide sequence ID" value="NZ_JAEHFW010000001.1"/>
</dbReference>
<keyword evidence="6" id="KW-0418">Kinase</keyword>
<feature type="domain" description="Histidine kinase" evidence="10">
    <location>
        <begin position="446"/>
        <end position="638"/>
    </location>
</feature>
<dbReference type="PANTHER" id="PTHR24421:SF10">
    <property type="entry name" value="NITRATE_NITRITE SENSOR PROTEIN NARQ"/>
    <property type="match status" value="1"/>
</dbReference>
<evidence type="ECO:0000256" key="2">
    <source>
        <dbReference type="ARBA" id="ARBA00012438"/>
    </source>
</evidence>
<dbReference type="SUPFAM" id="SSF48452">
    <property type="entry name" value="TPR-like"/>
    <property type="match status" value="2"/>
</dbReference>
<evidence type="ECO:0000256" key="6">
    <source>
        <dbReference type="ARBA" id="ARBA00022777"/>
    </source>
</evidence>